<gene>
    <name evidence="10" type="ORF">PV328_003054</name>
</gene>
<keyword evidence="4" id="KW-0067">ATP-binding</keyword>
<dbReference type="Pfam" id="PF00476">
    <property type="entry name" value="DNA_pol_A"/>
    <property type="match status" value="1"/>
</dbReference>
<evidence type="ECO:0000256" key="2">
    <source>
        <dbReference type="ARBA" id="ARBA00022741"/>
    </source>
</evidence>
<dbReference type="CDD" id="cd08638">
    <property type="entry name" value="DNA_pol_A_theta"/>
    <property type="match status" value="1"/>
</dbReference>
<dbReference type="GO" id="GO:0042575">
    <property type="term" value="C:DNA polymerase complex"/>
    <property type="evidence" value="ECO:0007669"/>
    <property type="project" value="UniProtKB-ARBA"/>
</dbReference>
<dbReference type="PANTHER" id="PTHR10133:SF62">
    <property type="entry name" value="DNA POLYMERASE THETA"/>
    <property type="match status" value="1"/>
</dbReference>
<dbReference type="FunFam" id="3.40.50.300:FF:000813">
    <property type="entry name" value="helicase POLQ-like isoform X1"/>
    <property type="match status" value="1"/>
</dbReference>
<feature type="domain" description="Helicase ATP-binding" evidence="8">
    <location>
        <begin position="266"/>
        <end position="440"/>
    </location>
</feature>
<comment type="caution">
    <text evidence="10">The sequence shown here is derived from an EMBL/GenBank/DDBJ whole genome shotgun (WGS) entry which is preliminary data.</text>
</comment>
<feature type="compositionally biased region" description="Polar residues" evidence="7">
    <location>
        <begin position="33"/>
        <end position="43"/>
    </location>
</feature>
<dbReference type="PRINTS" id="PR00868">
    <property type="entry name" value="DNAPOLI"/>
</dbReference>
<dbReference type="InterPro" id="IPR048960">
    <property type="entry name" value="POLQ-like_helical"/>
</dbReference>
<dbReference type="InterPro" id="IPR036397">
    <property type="entry name" value="RNaseH_sf"/>
</dbReference>
<dbReference type="Gene3D" id="1.10.3380.20">
    <property type="match status" value="1"/>
</dbReference>
<dbReference type="FunFam" id="3.40.50.300:FF:000885">
    <property type="entry name" value="DNA polymerase theta"/>
    <property type="match status" value="1"/>
</dbReference>
<dbReference type="GO" id="GO:0003677">
    <property type="term" value="F:DNA binding"/>
    <property type="evidence" value="ECO:0007669"/>
    <property type="project" value="InterPro"/>
</dbReference>
<proteinExistence type="predicted"/>
<evidence type="ECO:0000256" key="5">
    <source>
        <dbReference type="ARBA" id="ARBA00023204"/>
    </source>
</evidence>
<dbReference type="InterPro" id="IPR002298">
    <property type="entry name" value="DNA_polymerase_A"/>
</dbReference>
<dbReference type="InterPro" id="IPR014001">
    <property type="entry name" value="Helicase_ATP-bd"/>
</dbReference>
<sequence>MQSLGENTIAALFDADSFQLGETNNKKVEKTANDQSKNIPTTTNLKHYTEDSDIGKYFKDSIGSFVESVTNSSKNHLNNYKPPLDIVILSNKSKSPEAKENEEAKKKDDLDASLDLTQRSQIYTRSRTKKKFIEQNSKPNDAPLKKKPRKNTKPLEQIQLAVNSNDVLSLKKSSPVKNHEFLDVQDNTEKKIDSSKCPKTSLDNELSPRCGKSSLANSVIEISSIINTQDQMKLAHWGLPLTILRKYESRGVTCMFPWQVECLRNPEIVEKYKNLVYSAPTSAGKTLVSEILVIKNVIERRKKVIFVLPFVSVVREKMYYFKDLLIDSGVRVEGFMGGIHPPGGFANTDVAIATIEKANSLINQLMEEDELKNVGAVVIDELHLLGDSHRGYLLELLLTKLKYMNLKQEHIQVQLIGMSATLPNLNLLANWLDAELYKTDFRPVPLQELCKIGSTIYDNKLNSLRDINPLSQLPTDPDNVLQLCFETIRDGHSVLIFCPTKNWCENLAQQISKAFFQLGHENTTFGQTLRNQLNTEAIMETLEQLKRTPVGLDKVLRSTVSFGVAFHHAGLTIDERDVIEGAFRLGALRVLTATSTLSSGVNLPARRVIVRTPIFHGKPIDTLTYKQMIGRAGRMGKDTAGESILVCKPCEKSTASNILNSSLQPIESCLEGSSLLIRALLEVIASEVAYTQEDIVAYMKCTLLSFTTPINEVELSTKEAVDFLIKNELLLAQTAENGILRWVATPLGKACLAASVPPKDGLFLFEELQKARQCFVLDTELHVIYLVTPFNSGSQIGQIDWYVFLDLWRDISDSERRVGQLVGVKESYIMSALRGGPKPGKILDIHKRFYTALALHDLVREIPLNKVCNKYNCCRGVIQSLQQTASTFAGMVTQFCKKLGWNCIELLVSQFQARLQFGVCRELLDLLRLPMLNGLRARSLYKEGITNVAELAMANELDVERALHKALPFESEKKKFDEDEDETERRNRMRTVFVTGKDGLTPRMASMMLVNEARILVQNELGLDELLWNKKDRSKHEPQIQVSSSLSIKPSAISRVSNIESSTLHSALISVLSNSNKNNMDISNRIMKSVDEEKSPALSINLYNVNDEIEREQEIEKKVKTGETDYEKRIEKIKEIIEPIYEEKEKTVEINHEKNNEKTVEVEMNMLITENLKCNENKKIKEVIHEVKPADEVFYKLQDPEQCGISPIPPLIRNSRTKRSYSQSPNLFDDSLVVDTQECNILEQNIVDIDSELFNDTIFSEPNSPVILDADKSKNIKKINSVERNKSGQLISTSKSIVWKEDTWNNTTAISDNTKTLQTTPTTTGLLKNIQRRSKDLDTPPSKSRLSKFEVMAKQDYNTSGIVKSPIANIVKFVATRRLSTGSNKSEDDVIIDSQVVDKFPSAKKTRTRMKLESLRSRTQKITDRTQIQSANCQEKKVIDVDPKSPVILVIKNPTLNDNKDNKLNSAILRDDCGSSTVVCNSDEEIQPKKLNNASETKKTSKKLRELDGNSKKLESRKKVLPKDLSIVNISLNQIKFNEFKLKISGKKEFALALACEIFPTNPEGIGTRIVSGGSKSYHIKKKPIKIGNSVYNDKKLCGVAIFWGRTVYYLSFENVQGSTRVPVKERIELLIKILSTPELKVRCFAAKEIYKTLYKCCKLSPCCIFLDPLTADWLLNPENSEKTFGNLITEHLPKGSILLERLKVLDDNIGPGMNVNSSVSAEIRACTEAVLTWHLLQSLSTKLETLDPILPKTFRRVEMATVSIVSRMELTGMGVNLTALQELTEVINQQLSILENKAFALAGKKFNFSSSKSVAQVLGMDKGKKICTNKAALEHYDHPIANIVMNWRKLNAAHTKMVCPLLSLAERNSRIYSNCITNTVTGRITMYEPNLQNVPRDFNSADNNFIISVRMAFVPSLGNALVSADYCQLELRILAHFSKEPTLTSVLKKPGDVFKNIAARWHNTLESKIDDTMRQRTKQLCYGMIYGMGIKTLAETLQVNETEAREFLETFMGTYPGIKKWLSETIDQARERGFITTLMKRRRMLPAINSEIGGEKGQAERQAINSTIQGSAADITKMAMICIDEKLRQEYPNMPMVLPDMPVKRKLRRSSESLPRGGYLVLHLHDELVYEVNALDLNRVVRIIKEGMENAYSLDVPLPVKVKTGPAWGDLTEYIYDTSN</sequence>
<evidence type="ECO:0000256" key="6">
    <source>
        <dbReference type="ARBA" id="ARBA00023242"/>
    </source>
</evidence>
<dbReference type="GO" id="GO:0003887">
    <property type="term" value="F:DNA-directed DNA polymerase activity"/>
    <property type="evidence" value="ECO:0007669"/>
    <property type="project" value="InterPro"/>
</dbReference>
<evidence type="ECO:0000256" key="3">
    <source>
        <dbReference type="ARBA" id="ARBA00022763"/>
    </source>
</evidence>
<feature type="region of interest" description="Disordered" evidence="7">
    <location>
        <begin position="94"/>
        <end position="113"/>
    </location>
</feature>
<dbReference type="SMART" id="SM00490">
    <property type="entry name" value="HELICc"/>
    <property type="match status" value="1"/>
</dbReference>
<dbReference type="InterPro" id="IPR001650">
    <property type="entry name" value="Helicase_C-like"/>
</dbReference>
<dbReference type="InterPro" id="IPR036390">
    <property type="entry name" value="WH_DNA-bd_sf"/>
</dbReference>
<reference evidence="10" key="1">
    <citation type="journal article" date="2023" name="bioRxiv">
        <title>Scaffold-level genome assemblies of two parasitoid biocontrol wasps reveal the parthenogenesis mechanism and an associated novel virus.</title>
        <authorList>
            <person name="Inwood S."/>
            <person name="Skelly J."/>
            <person name="Guhlin J."/>
            <person name="Harrop T."/>
            <person name="Goldson S."/>
            <person name="Dearden P."/>
        </authorList>
    </citation>
    <scope>NUCLEOTIDE SEQUENCE</scope>
    <source>
        <strain evidence="10">Irish</strain>
        <tissue evidence="10">Whole body</tissue>
    </source>
</reference>
<dbReference type="InterPro" id="IPR012337">
    <property type="entry name" value="RNaseH-like_sf"/>
</dbReference>
<evidence type="ECO:0000259" key="8">
    <source>
        <dbReference type="PROSITE" id="PS51192"/>
    </source>
</evidence>
<feature type="domain" description="Helicase C-terminal" evidence="9">
    <location>
        <begin position="479"/>
        <end position="681"/>
    </location>
</feature>
<dbReference type="Gene3D" id="3.40.50.300">
    <property type="entry name" value="P-loop containing nucleotide triphosphate hydrolases"/>
    <property type="match status" value="2"/>
</dbReference>
<organism evidence="10 11">
    <name type="scientific">Microctonus aethiopoides</name>
    <dbReference type="NCBI Taxonomy" id="144406"/>
    <lineage>
        <taxon>Eukaryota</taxon>
        <taxon>Metazoa</taxon>
        <taxon>Ecdysozoa</taxon>
        <taxon>Arthropoda</taxon>
        <taxon>Hexapoda</taxon>
        <taxon>Insecta</taxon>
        <taxon>Pterygota</taxon>
        <taxon>Neoptera</taxon>
        <taxon>Endopterygota</taxon>
        <taxon>Hymenoptera</taxon>
        <taxon>Apocrita</taxon>
        <taxon>Ichneumonoidea</taxon>
        <taxon>Braconidae</taxon>
        <taxon>Euphorinae</taxon>
        <taxon>Microctonus</taxon>
    </lineage>
</organism>
<keyword evidence="3" id="KW-0227">DNA damage</keyword>
<dbReference type="PROSITE" id="PS51192">
    <property type="entry name" value="HELICASE_ATP_BIND_1"/>
    <property type="match status" value="1"/>
</dbReference>
<dbReference type="Gene3D" id="3.30.70.370">
    <property type="match status" value="1"/>
</dbReference>
<dbReference type="SUPFAM" id="SSF158702">
    <property type="entry name" value="Sec63 N-terminal domain-like"/>
    <property type="match status" value="1"/>
</dbReference>
<dbReference type="InterPro" id="IPR001098">
    <property type="entry name" value="DNA-dir_DNA_pol_A_palm_dom"/>
</dbReference>
<feature type="compositionally biased region" description="Basic and acidic residues" evidence="7">
    <location>
        <begin position="94"/>
        <end position="110"/>
    </location>
</feature>
<evidence type="ECO:0000259" key="9">
    <source>
        <dbReference type="PROSITE" id="PS51194"/>
    </source>
</evidence>
<dbReference type="EMBL" id="JAQQBS010001422">
    <property type="protein sequence ID" value="KAK0164423.1"/>
    <property type="molecule type" value="Genomic_DNA"/>
</dbReference>
<evidence type="ECO:0000313" key="10">
    <source>
        <dbReference type="EMBL" id="KAK0164423.1"/>
    </source>
</evidence>
<feature type="region of interest" description="Disordered" evidence="7">
    <location>
        <begin position="24"/>
        <end position="43"/>
    </location>
</feature>
<dbReference type="Proteomes" id="UP001168990">
    <property type="component" value="Unassembled WGS sequence"/>
</dbReference>
<dbReference type="PANTHER" id="PTHR10133">
    <property type="entry name" value="DNA POLYMERASE I"/>
    <property type="match status" value="1"/>
</dbReference>
<dbReference type="CDD" id="cd18795">
    <property type="entry name" value="SF2_C_Ski2"/>
    <property type="match status" value="1"/>
</dbReference>
<comment type="subcellular location">
    <subcellularLocation>
        <location evidence="1">Nucleus</location>
    </subcellularLocation>
</comment>
<keyword evidence="2" id="KW-0547">Nucleotide-binding</keyword>
<dbReference type="InterPro" id="IPR011545">
    <property type="entry name" value="DEAD/DEAH_box_helicase_dom"/>
</dbReference>
<protein>
    <recommendedName>
        <fullName evidence="12">DNA-directed DNA polymerase</fullName>
    </recommendedName>
</protein>
<keyword evidence="6" id="KW-0539">Nucleus</keyword>
<dbReference type="InterPro" id="IPR046931">
    <property type="entry name" value="HTH_61"/>
</dbReference>
<dbReference type="Gene3D" id="1.10.150.20">
    <property type="entry name" value="5' to 3' exonuclease, C-terminal subdomain"/>
    <property type="match status" value="1"/>
</dbReference>
<dbReference type="SUPFAM" id="SSF53098">
    <property type="entry name" value="Ribonuclease H-like"/>
    <property type="match status" value="1"/>
</dbReference>
<dbReference type="SMART" id="SM00487">
    <property type="entry name" value="DEXDc"/>
    <property type="match status" value="1"/>
</dbReference>
<dbReference type="Pfam" id="PF00270">
    <property type="entry name" value="DEAD"/>
    <property type="match status" value="1"/>
</dbReference>
<name>A0AA39KK32_9HYME</name>
<evidence type="ECO:0008006" key="12">
    <source>
        <dbReference type="Google" id="ProtNLM"/>
    </source>
</evidence>
<dbReference type="SUPFAM" id="SSF56672">
    <property type="entry name" value="DNA/RNA polymerases"/>
    <property type="match status" value="1"/>
</dbReference>
<keyword evidence="11" id="KW-1185">Reference proteome</keyword>
<dbReference type="InterPro" id="IPR027417">
    <property type="entry name" value="P-loop_NTPase"/>
</dbReference>
<dbReference type="Pfam" id="PF21099">
    <property type="entry name" value="POLQ_helical"/>
    <property type="match status" value="1"/>
</dbReference>
<dbReference type="GO" id="GO:0097681">
    <property type="term" value="P:double-strand break repair via alternative nonhomologous end joining"/>
    <property type="evidence" value="ECO:0007669"/>
    <property type="project" value="TreeGrafter"/>
</dbReference>
<evidence type="ECO:0000313" key="11">
    <source>
        <dbReference type="Proteomes" id="UP001168990"/>
    </source>
</evidence>
<evidence type="ECO:0000256" key="7">
    <source>
        <dbReference type="SAM" id="MobiDB-lite"/>
    </source>
</evidence>
<dbReference type="Pfam" id="PF20470">
    <property type="entry name" value="HTH_61"/>
    <property type="match status" value="1"/>
</dbReference>
<feature type="region of interest" description="Disordered" evidence="7">
    <location>
        <begin position="118"/>
        <end position="153"/>
    </location>
</feature>
<dbReference type="SUPFAM" id="SSF52540">
    <property type="entry name" value="P-loop containing nucleoside triphosphate hydrolases"/>
    <property type="match status" value="1"/>
</dbReference>
<dbReference type="GO" id="GO:0005634">
    <property type="term" value="C:nucleus"/>
    <property type="evidence" value="ECO:0007669"/>
    <property type="project" value="UniProtKB-SubCell"/>
</dbReference>
<dbReference type="CDD" id="cd18026">
    <property type="entry name" value="DEXHc_POLQ-like"/>
    <property type="match status" value="1"/>
</dbReference>
<dbReference type="GO" id="GO:0006261">
    <property type="term" value="P:DNA-templated DNA replication"/>
    <property type="evidence" value="ECO:0007669"/>
    <property type="project" value="InterPro"/>
</dbReference>
<accession>A0AA39KK32</accession>
<dbReference type="SUPFAM" id="SSF46785">
    <property type="entry name" value="Winged helix' DNA-binding domain"/>
    <property type="match status" value="1"/>
</dbReference>
<dbReference type="Pfam" id="PF00271">
    <property type="entry name" value="Helicase_C"/>
    <property type="match status" value="1"/>
</dbReference>
<dbReference type="Gene3D" id="1.20.1060.10">
    <property type="entry name" value="Taq DNA Polymerase, Chain T, domain 4"/>
    <property type="match status" value="1"/>
</dbReference>
<dbReference type="GO" id="GO:0005524">
    <property type="term" value="F:ATP binding"/>
    <property type="evidence" value="ECO:0007669"/>
    <property type="project" value="UniProtKB-KW"/>
</dbReference>
<dbReference type="InterPro" id="IPR043502">
    <property type="entry name" value="DNA/RNA_pol_sf"/>
</dbReference>
<evidence type="ECO:0000256" key="4">
    <source>
        <dbReference type="ARBA" id="ARBA00022840"/>
    </source>
</evidence>
<evidence type="ECO:0000256" key="1">
    <source>
        <dbReference type="ARBA" id="ARBA00004123"/>
    </source>
</evidence>
<dbReference type="SMART" id="SM00482">
    <property type="entry name" value="POLAc"/>
    <property type="match status" value="1"/>
</dbReference>
<dbReference type="Gene3D" id="3.30.420.10">
    <property type="entry name" value="Ribonuclease H-like superfamily/Ribonuclease H"/>
    <property type="match status" value="1"/>
</dbReference>
<reference evidence="10" key="2">
    <citation type="submission" date="2023-03" db="EMBL/GenBank/DDBJ databases">
        <authorList>
            <person name="Inwood S.N."/>
            <person name="Skelly J.G."/>
            <person name="Guhlin J."/>
            <person name="Harrop T.W.R."/>
            <person name="Goldson S.G."/>
            <person name="Dearden P.K."/>
        </authorList>
    </citation>
    <scope>NUCLEOTIDE SEQUENCE</scope>
    <source>
        <strain evidence="10">Irish</strain>
        <tissue evidence="10">Whole body</tissue>
    </source>
</reference>
<dbReference type="PROSITE" id="PS51194">
    <property type="entry name" value="HELICASE_CTER"/>
    <property type="match status" value="1"/>
</dbReference>
<dbReference type="FunFam" id="1.10.150.20:FF:000070">
    <property type="entry name" value="DNA polymerase I, putative"/>
    <property type="match status" value="1"/>
</dbReference>
<keyword evidence="5" id="KW-0234">DNA repair</keyword>